<dbReference type="EMBL" id="QYYD01000003">
    <property type="protein sequence ID" value="RJF76987.1"/>
    <property type="molecule type" value="Genomic_DNA"/>
</dbReference>
<organism evidence="1 2">
    <name type="scientific">Rhodopseudomonas palustris</name>
    <dbReference type="NCBI Taxonomy" id="1076"/>
    <lineage>
        <taxon>Bacteria</taxon>
        <taxon>Pseudomonadati</taxon>
        <taxon>Pseudomonadota</taxon>
        <taxon>Alphaproteobacteria</taxon>
        <taxon>Hyphomicrobiales</taxon>
        <taxon>Nitrobacteraceae</taxon>
        <taxon>Rhodopseudomonas</taxon>
    </lineage>
</organism>
<dbReference type="OrthoDB" id="8143125at2"/>
<gene>
    <name evidence="1" type="ORF">D4Q52_03910</name>
</gene>
<accession>A0A418VLL1</accession>
<dbReference type="Proteomes" id="UP000285523">
    <property type="component" value="Unassembled WGS sequence"/>
</dbReference>
<sequence length="60" mass="6792">MSSRRRRWRSIDGLTRPKSFQIAERAFGIRHGRACPGHPRLLCISVSKAWMPGTRPGMTG</sequence>
<dbReference type="AlphaFoldDB" id="A0A418VLL1"/>
<protein>
    <submittedName>
        <fullName evidence="1">Uncharacterized protein</fullName>
    </submittedName>
</protein>
<name>A0A418VLL1_RHOPL</name>
<reference evidence="1 2" key="1">
    <citation type="submission" date="2018-09" db="EMBL/GenBank/DDBJ databases">
        <title>Draft genome sequence of Rhodopseudomonas palustris 2.1.18.</title>
        <authorList>
            <person name="Robertson S.L."/>
            <person name="Meyer T.E."/>
            <person name="Kyndt J.A."/>
        </authorList>
    </citation>
    <scope>NUCLEOTIDE SEQUENCE [LARGE SCALE GENOMIC DNA]</scope>
    <source>
        <strain evidence="1 2">2.1.18</strain>
    </source>
</reference>
<evidence type="ECO:0000313" key="2">
    <source>
        <dbReference type="Proteomes" id="UP000285523"/>
    </source>
</evidence>
<evidence type="ECO:0000313" key="1">
    <source>
        <dbReference type="EMBL" id="RJF76987.1"/>
    </source>
</evidence>
<proteinExistence type="predicted"/>
<comment type="caution">
    <text evidence="1">The sequence shown here is derived from an EMBL/GenBank/DDBJ whole genome shotgun (WGS) entry which is preliminary data.</text>
</comment>